<evidence type="ECO:0000313" key="2">
    <source>
        <dbReference type="EMBL" id="RPE71596.1"/>
    </source>
</evidence>
<dbReference type="AlphaFoldDB" id="A0A3N4ULT8"/>
<comment type="caution">
    <text evidence="2">The sequence shown here is derived from an EMBL/GenBank/DDBJ whole genome shotgun (WGS) entry which is preliminary data.</text>
</comment>
<dbReference type="InterPro" id="IPR029058">
    <property type="entry name" value="AB_hydrolase_fold"/>
</dbReference>
<accession>A0A3N4ULT8</accession>
<dbReference type="PANTHER" id="PTHR43689:SF8">
    <property type="entry name" value="ALPHA_BETA-HYDROLASES SUPERFAMILY PROTEIN"/>
    <property type="match status" value="1"/>
</dbReference>
<protein>
    <recommendedName>
        <fullName evidence="1">AB hydrolase-1 domain-containing protein</fullName>
    </recommendedName>
</protein>
<evidence type="ECO:0000313" key="3">
    <source>
        <dbReference type="Proteomes" id="UP000269689"/>
    </source>
</evidence>
<dbReference type="Proteomes" id="UP000269689">
    <property type="component" value="Unassembled WGS sequence"/>
</dbReference>
<dbReference type="Pfam" id="PF12697">
    <property type="entry name" value="Abhydrolase_6"/>
    <property type="match status" value="1"/>
</dbReference>
<evidence type="ECO:0000259" key="1">
    <source>
        <dbReference type="Pfam" id="PF12697"/>
    </source>
</evidence>
<feature type="domain" description="AB hydrolase-1" evidence="1">
    <location>
        <begin position="35"/>
        <end position="230"/>
    </location>
</feature>
<dbReference type="Gene3D" id="3.40.50.1820">
    <property type="entry name" value="alpha/beta hydrolase"/>
    <property type="match status" value="1"/>
</dbReference>
<gene>
    <name evidence="2" type="ORF">EDD53_0720</name>
</gene>
<dbReference type="PANTHER" id="PTHR43689">
    <property type="entry name" value="HYDROLASE"/>
    <property type="match status" value="1"/>
</dbReference>
<dbReference type="SUPFAM" id="SSF53474">
    <property type="entry name" value="alpha/beta-Hydrolases"/>
    <property type="match status" value="1"/>
</dbReference>
<dbReference type="EMBL" id="RKQK01000001">
    <property type="protein sequence ID" value="RPE71596.1"/>
    <property type="molecule type" value="Genomic_DNA"/>
</dbReference>
<dbReference type="RefSeq" id="WP_123791800.1">
    <property type="nucleotide sequence ID" value="NZ_RKQK01000001.1"/>
</dbReference>
<organism evidence="2 3">
    <name type="scientific">Pacificibacter maritimus</name>
    <dbReference type="NCBI Taxonomy" id="762213"/>
    <lineage>
        <taxon>Bacteria</taxon>
        <taxon>Pseudomonadati</taxon>
        <taxon>Pseudomonadota</taxon>
        <taxon>Alphaproteobacteria</taxon>
        <taxon>Rhodobacterales</taxon>
        <taxon>Roseobacteraceae</taxon>
        <taxon>Pacificibacter</taxon>
    </lineage>
</organism>
<name>A0A3N4ULT8_9RHOB</name>
<keyword evidence="3" id="KW-1185">Reference proteome</keyword>
<reference evidence="2 3" key="1">
    <citation type="submission" date="2018-11" db="EMBL/GenBank/DDBJ databases">
        <title>Genomic Encyclopedia of Type Strains, Phase IV (KMG-IV): sequencing the most valuable type-strain genomes for metagenomic binning, comparative biology and taxonomic classification.</title>
        <authorList>
            <person name="Goeker M."/>
        </authorList>
    </citation>
    <scope>NUCLEOTIDE SEQUENCE [LARGE SCALE GENOMIC DNA]</scope>
    <source>
        <strain evidence="2 3">DSM 104731</strain>
    </source>
</reference>
<sequence>MSQPAAIHLDHKGQRISGVRYPALHSGGARVLINHAFGVTRTGVGRAFVDLARGLTQAGCTVYAFDRLGHGESDGRFQDITVPDELAQLNAMLDFIKAEGAGQVHLLGHSLGGMETACLAAQRAGDVASLTLWAAAAVFVDDIKNNEIQGKSLDPLYETGLFDHNGQALGLPFVQTAKSFDPFAGLEAFQGPVKIHQGAADAVVPMKYAERYAKIWDQNATLYRYADADHGWNSLAERTLLLQRSVADIAGLK</sequence>
<dbReference type="InterPro" id="IPR000073">
    <property type="entry name" value="AB_hydrolase_1"/>
</dbReference>
<dbReference type="OrthoDB" id="9804723at2"/>
<proteinExistence type="predicted"/>